<name>A0A8B4QCK1_9BACL</name>
<keyword evidence="4 11" id="KW-0808">Transferase</keyword>
<keyword evidence="3 11" id="KW-0328">Glycosyltransferase</keyword>
<dbReference type="Gene3D" id="3.90.550.10">
    <property type="entry name" value="Spore Coat Polysaccharide Biosynthesis Protein SpsA, Chain A"/>
    <property type="match status" value="1"/>
</dbReference>
<accession>A0A8B4QCK1</accession>
<evidence type="ECO:0000259" key="10">
    <source>
        <dbReference type="Pfam" id="PF00535"/>
    </source>
</evidence>
<evidence type="ECO:0000313" key="14">
    <source>
        <dbReference type="Proteomes" id="UP000294641"/>
    </source>
</evidence>
<dbReference type="Proteomes" id="UP000254330">
    <property type="component" value="Unassembled WGS sequence"/>
</dbReference>
<keyword evidence="14" id="KW-1185">Reference proteome</keyword>
<evidence type="ECO:0000256" key="1">
    <source>
        <dbReference type="ARBA" id="ARBA00004651"/>
    </source>
</evidence>
<keyword evidence="5 9" id="KW-0812">Transmembrane</keyword>
<evidence type="ECO:0000256" key="9">
    <source>
        <dbReference type="SAM" id="Phobius"/>
    </source>
</evidence>
<organism evidence="11 13">
    <name type="scientific">Kurthia zopfii</name>
    <dbReference type="NCBI Taxonomy" id="1650"/>
    <lineage>
        <taxon>Bacteria</taxon>
        <taxon>Bacillati</taxon>
        <taxon>Bacillota</taxon>
        <taxon>Bacilli</taxon>
        <taxon>Bacillales</taxon>
        <taxon>Caryophanaceae</taxon>
        <taxon>Kurthia</taxon>
    </lineage>
</organism>
<evidence type="ECO:0000256" key="6">
    <source>
        <dbReference type="ARBA" id="ARBA00022989"/>
    </source>
</evidence>
<dbReference type="EC" id="2.4.1.-" evidence="11"/>
<dbReference type="InterPro" id="IPR050256">
    <property type="entry name" value="Glycosyltransferase_2"/>
</dbReference>
<evidence type="ECO:0000256" key="2">
    <source>
        <dbReference type="ARBA" id="ARBA00022475"/>
    </source>
</evidence>
<dbReference type="PANTHER" id="PTHR48090:SF8">
    <property type="entry name" value="GLYCOSYLTRANSFERASE CSBB-RELATED"/>
    <property type="match status" value="1"/>
</dbReference>
<evidence type="ECO:0000256" key="5">
    <source>
        <dbReference type="ARBA" id="ARBA00022692"/>
    </source>
</evidence>
<dbReference type="InterPro" id="IPR001173">
    <property type="entry name" value="Glyco_trans_2-like"/>
</dbReference>
<feature type="domain" description="Glycosyltransferase 2-like" evidence="10">
    <location>
        <begin position="6"/>
        <end position="165"/>
    </location>
</feature>
<dbReference type="Pfam" id="PF00535">
    <property type="entry name" value="Glycos_transf_2"/>
    <property type="match status" value="1"/>
</dbReference>
<dbReference type="FunFam" id="3.90.550.10:FF:000079">
    <property type="entry name" value="Probable glycosyl transferase"/>
    <property type="match status" value="1"/>
</dbReference>
<dbReference type="CDD" id="cd04187">
    <property type="entry name" value="DPM1_like_bac"/>
    <property type="match status" value="1"/>
</dbReference>
<reference evidence="11 13" key="1">
    <citation type="submission" date="2018-06" db="EMBL/GenBank/DDBJ databases">
        <authorList>
            <consortium name="Pathogen Informatics"/>
            <person name="Doyle S."/>
        </authorList>
    </citation>
    <scope>NUCLEOTIDE SEQUENCE [LARGE SCALE GENOMIC DNA]</scope>
    <source>
        <strain evidence="11 13">NCTC10597</strain>
    </source>
</reference>
<protein>
    <submittedName>
        <fullName evidence="11">Bactoprenol glucosyl transferase homolog from prophage CPS-53</fullName>
        <ecNumber evidence="11">2.4.1.-</ecNumber>
    </submittedName>
    <submittedName>
        <fullName evidence="12">Glycosyltransferase involved in cell wall biosynthesis</fullName>
    </submittedName>
</protein>
<evidence type="ECO:0000256" key="4">
    <source>
        <dbReference type="ARBA" id="ARBA00022679"/>
    </source>
</evidence>
<dbReference type="PANTHER" id="PTHR48090">
    <property type="entry name" value="UNDECAPRENYL-PHOSPHATE 4-DEOXY-4-FORMAMIDO-L-ARABINOSE TRANSFERASE-RELATED"/>
    <property type="match status" value="1"/>
</dbReference>
<comment type="subcellular location">
    <subcellularLocation>
        <location evidence="1">Cell membrane</location>
        <topology evidence="1">Multi-pass membrane protein</topology>
    </subcellularLocation>
</comment>
<feature type="transmembrane region" description="Helical" evidence="9">
    <location>
        <begin position="265"/>
        <end position="290"/>
    </location>
</feature>
<feature type="transmembrane region" description="Helical" evidence="9">
    <location>
        <begin position="232"/>
        <end position="253"/>
    </location>
</feature>
<gene>
    <name evidence="11" type="primary">yfdH</name>
    <name evidence="12" type="ORF">DFR61_10325</name>
    <name evidence="11" type="ORF">NCTC10597_02260</name>
</gene>
<dbReference type="InterPro" id="IPR029044">
    <property type="entry name" value="Nucleotide-diphossugar_trans"/>
</dbReference>
<dbReference type="EMBL" id="SNZG01000003">
    <property type="protein sequence ID" value="TDR42650.1"/>
    <property type="molecule type" value="Genomic_DNA"/>
</dbReference>
<dbReference type="RefSeq" id="WP_256595763.1">
    <property type="nucleotide sequence ID" value="NZ_BJUE01000022.1"/>
</dbReference>
<comment type="similarity">
    <text evidence="8">Belongs to the glycosyltransferase 2 family. GtrB subfamily.</text>
</comment>
<sequence length="330" mass="37678">MKKLISICVPMYNESENIDAFYKQLTTTIKPLTQKYDFEFLFINDGSLDDSVNKVKALAQVDSSVKLLDLSRNYGKEVAMAAGFDYCQGDAVITMDADLQHPPKVILEMVEHWEAGYLDVYGKRNERKGESFIKKKMSEMYYKLLIKFSKVEVLPGVGDYRLLDRVCIDSIIRIKETQRYTKGLYMWIGFRKKEVHFDAEERFAGETKWKFMDLLKLGIDGLTSNTTFPLKIAGILGGILSVSSILYMVYILISTLIYGTSVPGYPTLVTLILLLGGFQLISLGIMGEYLGKIFHETKNRPLYFVQEYTGETIELEKIQVPQRFAKTESV</sequence>
<evidence type="ECO:0000313" key="13">
    <source>
        <dbReference type="Proteomes" id="UP000254330"/>
    </source>
</evidence>
<reference evidence="12 14" key="2">
    <citation type="submission" date="2019-03" db="EMBL/GenBank/DDBJ databases">
        <title>Genomic Encyclopedia of Type Strains, Phase IV (KMG-IV): sequencing the most valuable type-strain genomes for metagenomic binning, comparative biology and taxonomic classification.</title>
        <authorList>
            <person name="Goeker M."/>
        </authorList>
    </citation>
    <scope>NUCLEOTIDE SEQUENCE [LARGE SCALE GENOMIC DNA]</scope>
    <source>
        <strain evidence="12 14">DSM 20580</strain>
    </source>
</reference>
<evidence type="ECO:0000313" key="12">
    <source>
        <dbReference type="EMBL" id="TDR42650.1"/>
    </source>
</evidence>
<proteinExistence type="inferred from homology"/>
<dbReference type="GO" id="GO:0005886">
    <property type="term" value="C:plasma membrane"/>
    <property type="evidence" value="ECO:0007669"/>
    <property type="project" value="UniProtKB-SubCell"/>
</dbReference>
<evidence type="ECO:0000256" key="7">
    <source>
        <dbReference type="ARBA" id="ARBA00023136"/>
    </source>
</evidence>
<dbReference type="GO" id="GO:0016757">
    <property type="term" value="F:glycosyltransferase activity"/>
    <property type="evidence" value="ECO:0007669"/>
    <property type="project" value="UniProtKB-KW"/>
</dbReference>
<dbReference type="EMBL" id="UGNP01000001">
    <property type="protein sequence ID" value="STX10513.1"/>
    <property type="molecule type" value="Genomic_DNA"/>
</dbReference>
<dbReference type="AlphaFoldDB" id="A0A8B4QCK1"/>
<comment type="caution">
    <text evidence="11">The sequence shown here is derived from an EMBL/GenBank/DDBJ whole genome shotgun (WGS) entry which is preliminary data.</text>
</comment>
<keyword evidence="6 9" id="KW-1133">Transmembrane helix</keyword>
<dbReference type="Proteomes" id="UP000294641">
    <property type="component" value="Unassembled WGS sequence"/>
</dbReference>
<evidence type="ECO:0000256" key="8">
    <source>
        <dbReference type="ARBA" id="ARBA00038152"/>
    </source>
</evidence>
<keyword evidence="7 9" id="KW-0472">Membrane</keyword>
<evidence type="ECO:0000313" key="11">
    <source>
        <dbReference type="EMBL" id="STX10513.1"/>
    </source>
</evidence>
<keyword evidence="2" id="KW-1003">Cell membrane</keyword>
<evidence type="ECO:0000256" key="3">
    <source>
        <dbReference type="ARBA" id="ARBA00022676"/>
    </source>
</evidence>
<dbReference type="SUPFAM" id="SSF53448">
    <property type="entry name" value="Nucleotide-diphospho-sugar transferases"/>
    <property type="match status" value="1"/>
</dbReference>